<evidence type="ECO:0000256" key="2">
    <source>
        <dbReference type="ARBA" id="ARBA00022723"/>
    </source>
</evidence>
<dbReference type="Proteomes" id="UP000037269">
    <property type="component" value="Unassembled WGS sequence"/>
</dbReference>
<keyword evidence="3 4" id="KW-0408">Iron</keyword>
<evidence type="ECO:0000313" key="11">
    <source>
        <dbReference type="Proteomes" id="UP000182836"/>
    </source>
</evidence>
<dbReference type="SUPFAM" id="SSF46626">
    <property type="entry name" value="Cytochrome c"/>
    <property type="match status" value="2"/>
</dbReference>
<protein>
    <submittedName>
        <fullName evidence="9">Cytochrome c</fullName>
    </submittedName>
</protein>
<evidence type="ECO:0000313" key="10">
    <source>
        <dbReference type="Proteomes" id="UP000037269"/>
    </source>
</evidence>
<dbReference type="Pfam" id="PF21342">
    <property type="entry name" value="SoxA-TsdA_cyt-c"/>
    <property type="match status" value="1"/>
</dbReference>
<keyword evidence="2 4" id="KW-0479">Metal-binding</keyword>
<reference evidence="9 11" key="2">
    <citation type="submission" date="2016-10" db="EMBL/GenBank/DDBJ databases">
        <authorList>
            <person name="de Groot N.N."/>
        </authorList>
    </citation>
    <scope>NUCLEOTIDE SEQUENCE [LARGE SCALE GENOMIC DNA]</scope>
    <source>
        <strain evidence="9 11">DSM 2895</strain>
    </source>
</reference>
<keyword evidence="1 4" id="KW-0349">Heme</keyword>
<feature type="domain" description="Cytochrome c" evidence="7">
    <location>
        <begin position="190"/>
        <end position="277"/>
    </location>
</feature>
<dbReference type="PROSITE" id="PS51257">
    <property type="entry name" value="PROKAR_LIPOPROTEIN"/>
    <property type="match status" value="1"/>
</dbReference>
<sequence>MNREKEKKKRKYGVFPMLVAASLVFAGCGTATTSQSEPAKNATEQTPATKEIAFNPPKLEDAPKGELGEAIQLGYKMVTDTKATVPQNVGNNLSCISCHADGGTNKIASPLVGVTAVHPQYRDREGKVITMEDRINECFKRSMNGKPLEAGSKEMTAMIAYLTYISEGIPTGADIPWRGKSKVSLEGITPDKANGEKLYKQSCLACHGTDGSGTGPASGPAVWGEHSFNDGAGLARISQMTGYIQKNMPKAEMGGVKPGELSKQQAADLAAYLLAQERPEFTGKKNDWPKGNKPKDVKY</sequence>
<dbReference type="EMBL" id="LGUG01000004">
    <property type="protein sequence ID" value="KON96035.1"/>
    <property type="molecule type" value="Genomic_DNA"/>
</dbReference>
<feature type="region of interest" description="Disordered" evidence="5">
    <location>
        <begin position="280"/>
        <end position="299"/>
    </location>
</feature>
<feature type="chain" id="PRO_5038290895" evidence="6">
    <location>
        <begin position="27"/>
        <end position="299"/>
    </location>
</feature>
<accession>A0A0D1W698</accession>
<dbReference type="Pfam" id="PF00034">
    <property type="entry name" value="Cytochrom_C"/>
    <property type="match status" value="1"/>
</dbReference>
<keyword evidence="10" id="KW-1185">Reference proteome</keyword>
<dbReference type="PANTHER" id="PTHR35008:SF4">
    <property type="entry name" value="BLL4482 PROTEIN"/>
    <property type="match status" value="1"/>
</dbReference>
<gene>
    <name evidence="8" type="ORF">AF333_11600</name>
    <name evidence="9" type="ORF">SAMN04487909_12670</name>
</gene>
<dbReference type="GO" id="GO:0046872">
    <property type="term" value="F:metal ion binding"/>
    <property type="evidence" value="ECO:0007669"/>
    <property type="project" value="UniProtKB-KW"/>
</dbReference>
<dbReference type="InterPro" id="IPR036909">
    <property type="entry name" value="Cyt_c-like_dom_sf"/>
</dbReference>
<evidence type="ECO:0000313" key="8">
    <source>
        <dbReference type="EMBL" id="KON96035.1"/>
    </source>
</evidence>
<dbReference type="InterPro" id="IPR009056">
    <property type="entry name" value="Cyt_c-like_dom"/>
</dbReference>
<feature type="domain" description="Cytochrome c" evidence="7">
    <location>
        <begin position="69"/>
        <end position="166"/>
    </location>
</feature>
<dbReference type="RefSeq" id="WP_043066966.1">
    <property type="nucleotide sequence ID" value="NZ_BJOA01000084.1"/>
</dbReference>
<dbReference type="AlphaFoldDB" id="A0A0D1W698"/>
<dbReference type="GeneID" id="42305827"/>
<dbReference type="EMBL" id="FNED01000026">
    <property type="protein sequence ID" value="SDJ72454.1"/>
    <property type="molecule type" value="Genomic_DNA"/>
</dbReference>
<evidence type="ECO:0000256" key="4">
    <source>
        <dbReference type="PROSITE-ProRule" id="PRU00433"/>
    </source>
</evidence>
<name>A0A0D1W698_ANEMI</name>
<proteinExistence type="predicted"/>
<evidence type="ECO:0000256" key="6">
    <source>
        <dbReference type="SAM" id="SignalP"/>
    </source>
</evidence>
<dbReference type="PROSITE" id="PS51007">
    <property type="entry name" value="CYTC"/>
    <property type="match status" value="2"/>
</dbReference>
<dbReference type="PANTHER" id="PTHR35008">
    <property type="entry name" value="BLL4482 PROTEIN-RELATED"/>
    <property type="match status" value="1"/>
</dbReference>
<organism evidence="8 10">
    <name type="scientific">Aneurinibacillus migulanus</name>
    <name type="common">Bacillus migulanus</name>
    <dbReference type="NCBI Taxonomy" id="47500"/>
    <lineage>
        <taxon>Bacteria</taxon>
        <taxon>Bacillati</taxon>
        <taxon>Bacillota</taxon>
        <taxon>Bacilli</taxon>
        <taxon>Bacillales</taxon>
        <taxon>Paenibacillaceae</taxon>
        <taxon>Aneurinibacillus group</taxon>
        <taxon>Aneurinibacillus</taxon>
    </lineage>
</organism>
<evidence type="ECO:0000256" key="3">
    <source>
        <dbReference type="ARBA" id="ARBA00023004"/>
    </source>
</evidence>
<dbReference type="InterPro" id="IPR051459">
    <property type="entry name" value="Cytochrome_c-type_DH"/>
</dbReference>
<dbReference type="Proteomes" id="UP000182836">
    <property type="component" value="Unassembled WGS sequence"/>
</dbReference>
<dbReference type="STRING" id="47500.AF333_11600"/>
<evidence type="ECO:0000256" key="5">
    <source>
        <dbReference type="SAM" id="MobiDB-lite"/>
    </source>
</evidence>
<evidence type="ECO:0000259" key="7">
    <source>
        <dbReference type="PROSITE" id="PS51007"/>
    </source>
</evidence>
<dbReference type="PATRIC" id="fig|47500.8.peg.1162"/>
<evidence type="ECO:0000313" key="9">
    <source>
        <dbReference type="EMBL" id="SDJ72454.1"/>
    </source>
</evidence>
<evidence type="ECO:0000256" key="1">
    <source>
        <dbReference type="ARBA" id="ARBA00022617"/>
    </source>
</evidence>
<dbReference type="Gene3D" id="1.10.760.10">
    <property type="entry name" value="Cytochrome c-like domain"/>
    <property type="match status" value="2"/>
</dbReference>
<feature type="signal peptide" evidence="6">
    <location>
        <begin position="1"/>
        <end position="26"/>
    </location>
</feature>
<keyword evidence="6" id="KW-0732">Signal</keyword>
<dbReference type="GO" id="GO:0020037">
    <property type="term" value="F:heme binding"/>
    <property type="evidence" value="ECO:0007669"/>
    <property type="project" value="InterPro"/>
</dbReference>
<dbReference type="GO" id="GO:0009055">
    <property type="term" value="F:electron transfer activity"/>
    <property type="evidence" value="ECO:0007669"/>
    <property type="project" value="InterPro"/>
</dbReference>
<reference evidence="8 10" key="1">
    <citation type="submission" date="2015-07" db="EMBL/GenBank/DDBJ databases">
        <title>Fjat-14205 dsm 2895.</title>
        <authorList>
            <person name="Liu B."/>
            <person name="Wang J."/>
            <person name="Zhu Y."/>
            <person name="Liu G."/>
            <person name="Chen Q."/>
            <person name="Chen Z."/>
            <person name="Lan J."/>
            <person name="Che J."/>
            <person name="Ge C."/>
            <person name="Shi H."/>
            <person name="Pan Z."/>
            <person name="Liu X."/>
        </authorList>
    </citation>
    <scope>NUCLEOTIDE SEQUENCE [LARGE SCALE GENOMIC DNA]</scope>
    <source>
        <strain evidence="8 10">DSM 2895</strain>
    </source>
</reference>